<feature type="region of interest" description="Disordered" evidence="1">
    <location>
        <begin position="397"/>
        <end position="422"/>
    </location>
</feature>
<sequence>MLPRPRSSSSTASIISPANPDWLWVLMLGFAVPSSAGPGFHRPLDIMNTFLRAPSNGLGFSWCCGMLWSPLMLNKFTPWRRLRCGVIIDLIPEEQLAQYAAQAAAIPTGAEEAPFIVSDSPAIPLSPLMPGHASNFSSSNPPSPTPFALPLPILLLPVRTLSPFVPDLLPQDQSLLPLIPIILSSFLLPSMSPSTAEISSLPSAPVAGPSNTRKRPLVFSDDGKGTNKLQKGKGWATSSGHAATKQGQSRALTKNVCKTAIKGGLGELIPSDAVEVADLALMPLGLLVPDKDYGDFLGWLNLVMHASMLACNAGPFTLVLESALVNKACQVFVPHPALVKDLRTQFAQVLDEATRIADYQGKVPTTLRCQHANNVEQLLGLFELGVKEWKDLANAGDKDFEAEVEDEEENKGEPSGSQEEAN</sequence>
<evidence type="ECO:0000313" key="2">
    <source>
        <dbReference type="EMBL" id="KAK0485332.1"/>
    </source>
</evidence>
<dbReference type="AlphaFoldDB" id="A0AA39PJA3"/>
<evidence type="ECO:0000313" key="3">
    <source>
        <dbReference type="Proteomes" id="UP001175228"/>
    </source>
</evidence>
<comment type="caution">
    <text evidence="2">The sequence shown here is derived from an EMBL/GenBank/DDBJ whole genome shotgun (WGS) entry which is preliminary data.</text>
</comment>
<feature type="region of interest" description="Disordered" evidence="1">
    <location>
        <begin position="198"/>
        <end position="247"/>
    </location>
</feature>
<protein>
    <submittedName>
        <fullName evidence="2">Uncharacterized protein</fullName>
    </submittedName>
</protein>
<dbReference type="EMBL" id="JAUEPU010000052">
    <property type="protein sequence ID" value="KAK0485332.1"/>
    <property type="molecule type" value="Genomic_DNA"/>
</dbReference>
<evidence type="ECO:0000256" key="1">
    <source>
        <dbReference type="SAM" id="MobiDB-lite"/>
    </source>
</evidence>
<gene>
    <name evidence="2" type="ORF">EDD18DRAFT_1361231</name>
</gene>
<keyword evidence="3" id="KW-1185">Reference proteome</keyword>
<dbReference type="Proteomes" id="UP001175228">
    <property type="component" value="Unassembled WGS sequence"/>
</dbReference>
<organism evidence="2 3">
    <name type="scientific">Armillaria luteobubalina</name>
    <dbReference type="NCBI Taxonomy" id="153913"/>
    <lineage>
        <taxon>Eukaryota</taxon>
        <taxon>Fungi</taxon>
        <taxon>Dikarya</taxon>
        <taxon>Basidiomycota</taxon>
        <taxon>Agaricomycotina</taxon>
        <taxon>Agaricomycetes</taxon>
        <taxon>Agaricomycetidae</taxon>
        <taxon>Agaricales</taxon>
        <taxon>Marasmiineae</taxon>
        <taxon>Physalacriaceae</taxon>
        <taxon>Armillaria</taxon>
    </lineage>
</organism>
<reference evidence="2" key="1">
    <citation type="submission" date="2023-06" db="EMBL/GenBank/DDBJ databases">
        <authorList>
            <consortium name="Lawrence Berkeley National Laboratory"/>
            <person name="Ahrendt S."/>
            <person name="Sahu N."/>
            <person name="Indic B."/>
            <person name="Wong-Bajracharya J."/>
            <person name="Merenyi Z."/>
            <person name="Ke H.-M."/>
            <person name="Monk M."/>
            <person name="Kocsube S."/>
            <person name="Drula E."/>
            <person name="Lipzen A."/>
            <person name="Balint B."/>
            <person name="Henrissat B."/>
            <person name="Andreopoulos B."/>
            <person name="Martin F.M."/>
            <person name="Harder C.B."/>
            <person name="Rigling D."/>
            <person name="Ford K.L."/>
            <person name="Foster G.D."/>
            <person name="Pangilinan J."/>
            <person name="Papanicolaou A."/>
            <person name="Barry K."/>
            <person name="LaButti K."/>
            <person name="Viragh M."/>
            <person name="Koriabine M."/>
            <person name="Yan M."/>
            <person name="Riley R."/>
            <person name="Champramary S."/>
            <person name="Plett K.L."/>
            <person name="Tsai I.J."/>
            <person name="Slot J."/>
            <person name="Sipos G."/>
            <person name="Plett J."/>
            <person name="Nagy L.G."/>
            <person name="Grigoriev I.V."/>
        </authorList>
    </citation>
    <scope>NUCLEOTIDE SEQUENCE</scope>
    <source>
        <strain evidence="2">HWK02</strain>
    </source>
</reference>
<accession>A0AA39PJA3</accession>
<feature type="compositionally biased region" description="Polar residues" evidence="1">
    <location>
        <begin position="236"/>
        <end position="247"/>
    </location>
</feature>
<name>A0AA39PJA3_9AGAR</name>
<proteinExistence type="predicted"/>